<dbReference type="InterPro" id="IPR013154">
    <property type="entry name" value="ADH-like_N"/>
</dbReference>
<dbReference type="Gene3D" id="3.40.50.720">
    <property type="entry name" value="NAD(P)-binding Rossmann-like Domain"/>
    <property type="match status" value="1"/>
</dbReference>
<dbReference type="PANTHER" id="PTHR45033:SF2">
    <property type="entry name" value="ZINC-TYPE ALCOHOL DEHYDROGENASE-LIKE PROTEIN C1773.06C"/>
    <property type="match status" value="1"/>
</dbReference>
<name>A0A4Y9YAM4_9APHY</name>
<dbReference type="Pfam" id="PF00107">
    <property type="entry name" value="ADH_zinc_N"/>
    <property type="match status" value="1"/>
</dbReference>
<dbReference type="AlphaFoldDB" id="A0A4Y9YAM4"/>
<dbReference type="CDD" id="cd08276">
    <property type="entry name" value="MDR7"/>
    <property type="match status" value="1"/>
</dbReference>
<reference evidence="2 3" key="1">
    <citation type="submission" date="2019-01" db="EMBL/GenBank/DDBJ databases">
        <title>Genome sequencing of the rare red list fungi Fomitopsis rosea.</title>
        <authorList>
            <person name="Buettner E."/>
            <person name="Kellner H."/>
        </authorList>
    </citation>
    <scope>NUCLEOTIDE SEQUENCE [LARGE SCALE GENOMIC DNA]</scope>
    <source>
        <strain evidence="2 3">DSM 105464</strain>
    </source>
</reference>
<dbReference type="Proteomes" id="UP000298390">
    <property type="component" value="Unassembled WGS sequence"/>
</dbReference>
<dbReference type="SUPFAM" id="SSF50129">
    <property type="entry name" value="GroES-like"/>
    <property type="match status" value="1"/>
</dbReference>
<protein>
    <recommendedName>
        <fullName evidence="1">Enoyl reductase (ER) domain-containing protein</fullName>
    </recommendedName>
</protein>
<dbReference type="Pfam" id="PF08240">
    <property type="entry name" value="ADH_N"/>
    <property type="match status" value="1"/>
</dbReference>
<dbReference type="Gene3D" id="3.90.180.10">
    <property type="entry name" value="Medium-chain alcohol dehydrogenases, catalytic domain"/>
    <property type="match status" value="1"/>
</dbReference>
<dbReference type="InterPro" id="IPR011032">
    <property type="entry name" value="GroES-like_sf"/>
</dbReference>
<dbReference type="SUPFAM" id="SSF51735">
    <property type="entry name" value="NAD(P)-binding Rossmann-fold domains"/>
    <property type="match status" value="1"/>
</dbReference>
<dbReference type="InterPro" id="IPR013149">
    <property type="entry name" value="ADH-like_C"/>
</dbReference>
<dbReference type="STRING" id="34475.A0A4Y9YAM4"/>
<dbReference type="InterPro" id="IPR036291">
    <property type="entry name" value="NAD(P)-bd_dom_sf"/>
</dbReference>
<gene>
    <name evidence="2" type="ORF">EVJ58_g6093</name>
</gene>
<dbReference type="EMBL" id="SEKV01000329">
    <property type="protein sequence ID" value="TFY58948.1"/>
    <property type="molecule type" value="Genomic_DNA"/>
</dbReference>
<proteinExistence type="predicted"/>
<comment type="caution">
    <text evidence="2">The sequence shown here is derived from an EMBL/GenBank/DDBJ whole genome shotgun (WGS) entry which is preliminary data.</text>
</comment>
<organism evidence="2 3">
    <name type="scientific">Rhodofomes roseus</name>
    <dbReference type="NCBI Taxonomy" id="34475"/>
    <lineage>
        <taxon>Eukaryota</taxon>
        <taxon>Fungi</taxon>
        <taxon>Dikarya</taxon>
        <taxon>Basidiomycota</taxon>
        <taxon>Agaricomycotina</taxon>
        <taxon>Agaricomycetes</taxon>
        <taxon>Polyporales</taxon>
        <taxon>Rhodofomes</taxon>
    </lineage>
</organism>
<dbReference type="InterPro" id="IPR052711">
    <property type="entry name" value="Zinc_ADH-like"/>
</dbReference>
<evidence type="ECO:0000259" key="1">
    <source>
        <dbReference type="SMART" id="SM00829"/>
    </source>
</evidence>
<dbReference type="GO" id="GO:0016491">
    <property type="term" value="F:oxidoreductase activity"/>
    <property type="evidence" value="ECO:0007669"/>
    <property type="project" value="InterPro"/>
</dbReference>
<sequence length="372" mass="39154">MPIPTTTREYRLLKPDGFHNLTLKEASVRTPRSTEVLVKVHAVSLQFRDIVVAKGQYPPAGQKDDLVPGSDMAGEILAVGAEVKEWAVGDRVCANLCVDHVVGEVTDAMRLTGLGAPIDGVLTEYRIFPAHCLVKIPDGWTYIEASTLPCAAVTAYNALFGLNSLKAGDTVLVLGTGGVSVFGLQIAVASGATVIATSSSDSKLEVAKKLGAKHGINYKKTPDWEKEVLRITGGRGVDHVIEVGGPGTIGKSIASTRYGGSVNVIGFVASPFLLLLARAGDTSNLPGQILSRGAVVRGILTGSRKQYVPSSVALFPASPSSGLVPALPPADMHATCSQSSTRFFAFEDLRAAYEYLESQQHVGKVCVQVAEA</sequence>
<dbReference type="SMART" id="SM00829">
    <property type="entry name" value="PKS_ER"/>
    <property type="match status" value="1"/>
</dbReference>
<evidence type="ECO:0000313" key="3">
    <source>
        <dbReference type="Proteomes" id="UP000298390"/>
    </source>
</evidence>
<accession>A0A4Y9YAM4</accession>
<dbReference type="PANTHER" id="PTHR45033">
    <property type="match status" value="1"/>
</dbReference>
<feature type="domain" description="Enoyl reductase (ER)" evidence="1">
    <location>
        <begin position="17"/>
        <end position="367"/>
    </location>
</feature>
<dbReference type="InterPro" id="IPR020843">
    <property type="entry name" value="ER"/>
</dbReference>
<evidence type="ECO:0000313" key="2">
    <source>
        <dbReference type="EMBL" id="TFY58948.1"/>
    </source>
</evidence>